<evidence type="ECO:0000313" key="2">
    <source>
        <dbReference type="EMBL" id="MBB1115765.1"/>
    </source>
</evidence>
<organism evidence="2 3">
    <name type="scientific">Stenotrophomonas koreensis</name>
    <dbReference type="NCBI Taxonomy" id="266128"/>
    <lineage>
        <taxon>Bacteria</taxon>
        <taxon>Pseudomonadati</taxon>
        <taxon>Pseudomonadota</taxon>
        <taxon>Gammaproteobacteria</taxon>
        <taxon>Lysobacterales</taxon>
        <taxon>Lysobacteraceae</taxon>
        <taxon>Stenotrophomonas</taxon>
    </lineage>
</organism>
<proteinExistence type="predicted"/>
<sequence length="314" mass="33055">MLSAAAVLLLLGIYSAQWLRQAAGVSGSSGRTGSSQVAQVPRPLPLASAQAHPVGLPPAHPADHAPDRPLDMRQALEAREDLFDYAAQLRLAADGGDAQAAWTMTRIYDYCGLYASDPQGYALDSAMLSALDLQASPGLLAARQRVGRRCAGFAAAEPPGRRVLLQRRQQAAQAGNLAAEAALLAMGEPLSPQPQYRQELVRRVIQSQDPEAFLALSPAMGAAAAGDLALSGTVAGNTLSQLAWQVAACRLGLACGPDSVLMNGYCANGGICSRRPGQDFESFVFDAAVPRQGVEKMNELINSLRRTPARGELQ</sequence>
<gene>
    <name evidence="2" type="ORF">H4O09_01615</name>
</gene>
<name>A0A7W3UXN4_9GAMM</name>
<evidence type="ECO:0000313" key="3">
    <source>
        <dbReference type="Proteomes" id="UP000550609"/>
    </source>
</evidence>
<dbReference type="AlphaFoldDB" id="A0A7W3UXN4"/>
<evidence type="ECO:0000256" key="1">
    <source>
        <dbReference type="SAM" id="MobiDB-lite"/>
    </source>
</evidence>
<protein>
    <submittedName>
        <fullName evidence="2">Uncharacterized protein</fullName>
    </submittedName>
</protein>
<feature type="region of interest" description="Disordered" evidence="1">
    <location>
        <begin position="48"/>
        <end position="68"/>
    </location>
</feature>
<comment type="caution">
    <text evidence="2">The sequence shown here is derived from an EMBL/GenBank/DDBJ whole genome shotgun (WGS) entry which is preliminary data.</text>
</comment>
<dbReference type="Proteomes" id="UP000550609">
    <property type="component" value="Unassembled WGS sequence"/>
</dbReference>
<reference evidence="2 3" key="1">
    <citation type="submission" date="2020-08" db="EMBL/GenBank/DDBJ databases">
        <title>Stenotrophomonas sp. W1S232.</title>
        <authorList>
            <person name="Deng Y."/>
        </authorList>
    </citation>
    <scope>NUCLEOTIDE SEQUENCE [LARGE SCALE GENOMIC DNA]</scope>
    <source>
        <strain evidence="2 3">W1S232</strain>
    </source>
</reference>
<dbReference type="EMBL" id="JACIUV010000001">
    <property type="protein sequence ID" value="MBB1115765.1"/>
    <property type="molecule type" value="Genomic_DNA"/>
</dbReference>
<accession>A0A7W3UXN4</accession>